<protein>
    <recommendedName>
        <fullName evidence="2">PIPK domain-containing protein</fullName>
    </recommendedName>
</protein>
<dbReference type="PANTHER" id="PTHR23086:SF8">
    <property type="entry name" value="PHOSPHATIDYLINOSITOL 5-PHOSPHATE 4-KINASE, ISOFORM A"/>
    <property type="match status" value="1"/>
</dbReference>
<dbReference type="Proteomes" id="UP001189429">
    <property type="component" value="Unassembled WGS sequence"/>
</dbReference>
<evidence type="ECO:0000256" key="1">
    <source>
        <dbReference type="PROSITE-ProRule" id="PRU00781"/>
    </source>
</evidence>
<keyword evidence="1" id="KW-0808">Transferase</keyword>
<proteinExistence type="predicted"/>
<keyword evidence="1" id="KW-0547">Nucleotide-binding</keyword>
<name>A0ABN9T769_9DINO</name>
<feature type="domain" description="PIPK" evidence="2">
    <location>
        <begin position="1"/>
        <end position="179"/>
    </location>
</feature>
<keyword evidence="1" id="KW-0067">ATP-binding</keyword>
<sequence>MNKQDGDQQCPFQWRCEACSQLPAALGASLLHGHHGRSQMTLRSKQDMDFLRAGEKIQIGEERRARLLATLEMDSKFLASNNIIDYSLLLGIHDLKDGSLPDDYAGTSGAQPLHQRDSGGVVSKDRQAMYFMGVIDILTPYDALKKAEHCAKSIRYFYSAAGISCCPPGAYAEDASTSS</sequence>
<dbReference type="PROSITE" id="PS51455">
    <property type="entry name" value="PIPK"/>
    <property type="match status" value="1"/>
</dbReference>
<dbReference type="Pfam" id="PF01504">
    <property type="entry name" value="PIP5K"/>
    <property type="match status" value="2"/>
</dbReference>
<gene>
    <name evidence="3" type="ORF">PCOR1329_LOCUS36255</name>
</gene>
<accession>A0ABN9T769</accession>
<dbReference type="PANTHER" id="PTHR23086">
    <property type="entry name" value="PHOSPHATIDYLINOSITOL-4-PHOSPHATE 5-KINASE"/>
    <property type="match status" value="1"/>
</dbReference>
<evidence type="ECO:0000313" key="3">
    <source>
        <dbReference type="EMBL" id="CAK0840929.1"/>
    </source>
</evidence>
<comment type="caution">
    <text evidence="3">The sequence shown here is derived from an EMBL/GenBank/DDBJ whole genome shotgun (WGS) entry which is preliminary data.</text>
</comment>
<dbReference type="InterPro" id="IPR023610">
    <property type="entry name" value="PInositol-4/5-P-5/4-kinase"/>
</dbReference>
<keyword evidence="1" id="KW-0418">Kinase</keyword>
<dbReference type="SUPFAM" id="SSF56104">
    <property type="entry name" value="SAICAR synthase-like"/>
    <property type="match status" value="1"/>
</dbReference>
<dbReference type="SMART" id="SM00330">
    <property type="entry name" value="PIPKc"/>
    <property type="match status" value="1"/>
</dbReference>
<dbReference type="Gene3D" id="3.30.810.10">
    <property type="entry name" value="2-Layer Sandwich"/>
    <property type="match status" value="1"/>
</dbReference>
<reference evidence="3" key="1">
    <citation type="submission" date="2023-10" db="EMBL/GenBank/DDBJ databases">
        <authorList>
            <person name="Chen Y."/>
            <person name="Shah S."/>
            <person name="Dougan E. K."/>
            <person name="Thang M."/>
            <person name="Chan C."/>
        </authorList>
    </citation>
    <scope>NUCLEOTIDE SEQUENCE [LARGE SCALE GENOMIC DNA]</scope>
</reference>
<evidence type="ECO:0000259" key="2">
    <source>
        <dbReference type="PROSITE" id="PS51455"/>
    </source>
</evidence>
<dbReference type="InterPro" id="IPR002498">
    <property type="entry name" value="PInositol-4-P-4/5-kinase_core"/>
</dbReference>
<organism evidence="3 4">
    <name type="scientific">Prorocentrum cordatum</name>
    <dbReference type="NCBI Taxonomy" id="2364126"/>
    <lineage>
        <taxon>Eukaryota</taxon>
        <taxon>Sar</taxon>
        <taxon>Alveolata</taxon>
        <taxon>Dinophyceae</taxon>
        <taxon>Prorocentrales</taxon>
        <taxon>Prorocentraceae</taxon>
        <taxon>Prorocentrum</taxon>
    </lineage>
</organism>
<dbReference type="InterPro" id="IPR027483">
    <property type="entry name" value="PInositol-4-P-4/5-kinase_C_sf"/>
</dbReference>
<dbReference type="EMBL" id="CAUYUJ010014412">
    <property type="protein sequence ID" value="CAK0840929.1"/>
    <property type="molecule type" value="Genomic_DNA"/>
</dbReference>
<evidence type="ECO:0000313" key="4">
    <source>
        <dbReference type="Proteomes" id="UP001189429"/>
    </source>
</evidence>
<keyword evidence="4" id="KW-1185">Reference proteome</keyword>